<accession>X1AJX7</accession>
<proteinExistence type="predicted"/>
<comment type="caution">
    <text evidence="1">The sequence shown here is derived from an EMBL/GenBank/DDBJ whole genome shotgun (WGS) entry which is preliminary data.</text>
</comment>
<organism evidence="1">
    <name type="scientific">marine sediment metagenome</name>
    <dbReference type="NCBI Taxonomy" id="412755"/>
    <lineage>
        <taxon>unclassified sequences</taxon>
        <taxon>metagenomes</taxon>
        <taxon>ecological metagenomes</taxon>
    </lineage>
</organism>
<protein>
    <submittedName>
        <fullName evidence="1">Uncharacterized protein</fullName>
    </submittedName>
</protein>
<sequence length="75" mass="8317">MRTCGAKLLGTQGNKYFLDRDGEPVIDTGSFVQMIANAANIEPVIFGKPSKEFFFQALKRIELELHEVLVVGDDS</sequence>
<reference evidence="1" key="1">
    <citation type="journal article" date="2014" name="Front. Microbiol.">
        <title>High frequency of phylogenetically diverse reductive dehalogenase-homologous genes in deep subseafloor sedimentary metagenomes.</title>
        <authorList>
            <person name="Kawai M."/>
            <person name="Futagami T."/>
            <person name="Toyoda A."/>
            <person name="Takaki Y."/>
            <person name="Nishi S."/>
            <person name="Hori S."/>
            <person name="Arai W."/>
            <person name="Tsubouchi T."/>
            <person name="Morono Y."/>
            <person name="Uchiyama I."/>
            <person name="Ito T."/>
            <person name="Fujiyama A."/>
            <person name="Inagaki F."/>
            <person name="Takami H."/>
        </authorList>
    </citation>
    <scope>NUCLEOTIDE SEQUENCE</scope>
    <source>
        <strain evidence="1">Expedition CK06-06</strain>
    </source>
</reference>
<dbReference type="InterPro" id="IPR036412">
    <property type="entry name" value="HAD-like_sf"/>
</dbReference>
<dbReference type="SUPFAM" id="SSF56784">
    <property type="entry name" value="HAD-like"/>
    <property type="match status" value="1"/>
</dbReference>
<dbReference type="EMBL" id="BART01008946">
    <property type="protein sequence ID" value="GAG60311.1"/>
    <property type="molecule type" value="Genomic_DNA"/>
</dbReference>
<gene>
    <name evidence="1" type="ORF">S01H4_19974</name>
</gene>
<dbReference type="InterPro" id="IPR023214">
    <property type="entry name" value="HAD_sf"/>
</dbReference>
<dbReference type="Pfam" id="PF13242">
    <property type="entry name" value="Hydrolase_like"/>
    <property type="match status" value="1"/>
</dbReference>
<dbReference type="Gene3D" id="3.40.50.1000">
    <property type="entry name" value="HAD superfamily/HAD-like"/>
    <property type="match status" value="2"/>
</dbReference>
<feature type="non-terminal residue" evidence="1">
    <location>
        <position position="75"/>
    </location>
</feature>
<dbReference type="AlphaFoldDB" id="X1AJX7"/>
<evidence type="ECO:0000313" key="1">
    <source>
        <dbReference type="EMBL" id="GAG60311.1"/>
    </source>
</evidence>
<name>X1AJX7_9ZZZZ</name>